<gene>
    <name evidence="3" type="ORF">GCM10007859_12870</name>
</gene>
<evidence type="ECO:0000313" key="4">
    <source>
        <dbReference type="Proteomes" id="UP001156921"/>
    </source>
</evidence>
<dbReference type="EMBL" id="BSOY01000022">
    <property type="protein sequence ID" value="GLS01275.1"/>
    <property type="molecule type" value="Genomic_DNA"/>
</dbReference>
<dbReference type="RefSeq" id="WP_284222132.1">
    <property type="nucleotide sequence ID" value="NZ_BSOY01000022.1"/>
</dbReference>
<keyword evidence="4" id="KW-1185">Reference proteome</keyword>
<feature type="signal peptide" evidence="1">
    <location>
        <begin position="1"/>
        <end position="18"/>
    </location>
</feature>
<proteinExistence type="predicted"/>
<dbReference type="SUPFAM" id="SSF54427">
    <property type="entry name" value="NTF2-like"/>
    <property type="match status" value="1"/>
</dbReference>
<organism evidence="3 4">
    <name type="scientific">Brevundimonas denitrificans</name>
    <dbReference type="NCBI Taxonomy" id="1443434"/>
    <lineage>
        <taxon>Bacteria</taxon>
        <taxon>Pseudomonadati</taxon>
        <taxon>Pseudomonadota</taxon>
        <taxon>Alphaproteobacteria</taxon>
        <taxon>Caulobacterales</taxon>
        <taxon>Caulobacteraceae</taxon>
        <taxon>Brevundimonas</taxon>
    </lineage>
</organism>
<accession>A0ABQ6BGU3</accession>
<feature type="chain" id="PRO_5046730742" description="DUF4440 domain-containing protein" evidence="1">
    <location>
        <begin position="19"/>
        <end position="290"/>
    </location>
</feature>
<evidence type="ECO:0000256" key="1">
    <source>
        <dbReference type="SAM" id="SignalP"/>
    </source>
</evidence>
<evidence type="ECO:0000259" key="2">
    <source>
        <dbReference type="Pfam" id="PF14534"/>
    </source>
</evidence>
<dbReference type="InterPro" id="IPR027843">
    <property type="entry name" value="DUF4440"/>
</dbReference>
<dbReference type="Proteomes" id="UP001156921">
    <property type="component" value="Unassembled WGS sequence"/>
</dbReference>
<feature type="domain" description="DUF4440" evidence="2">
    <location>
        <begin position="169"/>
        <end position="272"/>
    </location>
</feature>
<dbReference type="Gene3D" id="3.10.450.50">
    <property type="match status" value="2"/>
</dbReference>
<dbReference type="Pfam" id="PF14534">
    <property type="entry name" value="DUF4440"/>
    <property type="match status" value="1"/>
</dbReference>
<sequence>MRTLVFAAVLLSAAPVLAQTPDAAPIVAAERAFAADFPALGFGGSFQKWSRPDSILINGGQAQTVAAVFEGAPLTRQPGEPLIEWWPTFAGVARSGEMGFTTGPAARDQEGYGHYFTVWRRQADGAWRWVYDGGSNASPAGQPGPDSQPRLLPVATVGSGSPEAAMAEVTAVEADLAAAAATDQKAAHLAVLAPEGRLYVAPLPPAEGPDAFAAALDGWPARFTFGVTEGGGASDGGDMVWTYGRAGWTREGQDRTGHYMRLWQKRPEGWRLIMAQLIPAPIAPPPPAGG</sequence>
<reference evidence="4" key="1">
    <citation type="journal article" date="2019" name="Int. J. Syst. Evol. Microbiol.">
        <title>The Global Catalogue of Microorganisms (GCM) 10K type strain sequencing project: providing services to taxonomists for standard genome sequencing and annotation.</title>
        <authorList>
            <consortium name="The Broad Institute Genomics Platform"/>
            <consortium name="The Broad Institute Genome Sequencing Center for Infectious Disease"/>
            <person name="Wu L."/>
            <person name="Ma J."/>
        </authorList>
    </citation>
    <scope>NUCLEOTIDE SEQUENCE [LARGE SCALE GENOMIC DNA]</scope>
    <source>
        <strain evidence="4">NBRC 110107</strain>
    </source>
</reference>
<keyword evidence="1" id="KW-0732">Signal</keyword>
<comment type="caution">
    <text evidence="3">The sequence shown here is derived from an EMBL/GenBank/DDBJ whole genome shotgun (WGS) entry which is preliminary data.</text>
</comment>
<dbReference type="InterPro" id="IPR032710">
    <property type="entry name" value="NTF2-like_dom_sf"/>
</dbReference>
<name>A0ABQ6BGU3_9CAUL</name>
<evidence type="ECO:0000313" key="3">
    <source>
        <dbReference type="EMBL" id="GLS01275.1"/>
    </source>
</evidence>
<protein>
    <recommendedName>
        <fullName evidence="2">DUF4440 domain-containing protein</fullName>
    </recommendedName>
</protein>